<dbReference type="Pfam" id="PF00486">
    <property type="entry name" value="Trans_reg_C"/>
    <property type="match status" value="1"/>
</dbReference>
<evidence type="ECO:0000313" key="13">
    <source>
        <dbReference type="Proteomes" id="UP000587991"/>
    </source>
</evidence>
<feature type="domain" description="Response regulatory" evidence="10">
    <location>
        <begin position="2"/>
        <end position="116"/>
    </location>
</feature>
<evidence type="ECO:0000256" key="8">
    <source>
        <dbReference type="PROSITE-ProRule" id="PRU00169"/>
    </source>
</evidence>
<gene>
    <name evidence="12" type="ORF">HF682_06060</name>
</gene>
<dbReference type="PROSITE" id="PS50110">
    <property type="entry name" value="RESPONSE_REGULATORY"/>
    <property type="match status" value="1"/>
</dbReference>
<evidence type="ECO:0000256" key="7">
    <source>
        <dbReference type="ARBA" id="ARBA00023163"/>
    </source>
</evidence>
<comment type="caution">
    <text evidence="12">The sequence shown here is derived from an EMBL/GenBank/DDBJ whole genome shotgun (WGS) entry which is preliminary data.</text>
</comment>
<dbReference type="GO" id="GO:0005829">
    <property type="term" value="C:cytosol"/>
    <property type="evidence" value="ECO:0007669"/>
    <property type="project" value="TreeGrafter"/>
</dbReference>
<organism evidence="12 13">
    <name type="scientific">Leeia aquatica</name>
    <dbReference type="NCBI Taxonomy" id="2725557"/>
    <lineage>
        <taxon>Bacteria</taxon>
        <taxon>Pseudomonadati</taxon>
        <taxon>Pseudomonadota</taxon>
        <taxon>Betaproteobacteria</taxon>
        <taxon>Neisseriales</taxon>
        <taxon>Leeiaceae</taxon>
        <taxon>Leeia</taxon>
    </lineage>
</organism>
<keyword evidence="6 9" id="KW-0238">DNA-binding</keyword>
<name>A0A847RYC2_9NEIS</name>
<keyword evidence="4" id="KW-0902">Two-component regulatory system</keyword>
<dbReference type="RefSeq" id="WP_168876313.1">
    <property type="nucleotide sequence ID" value="NZ_JABAIM010000001.1"/>
</dbReference>
<keyword evidence="5" id="KW-0805">Transcription regulation</keyword>
<dbReference type="GO" id="GO:0000156">
    <property type="term" value="F:phosphorelay response regulator activity"/>
    <property type="evidence" value="ECO:0007669"/>
    <property type="project" value="TreeGrafter"/>
</dbReference>
<sequence>MRILLIEDDPLIGDGLHVGLSQLGFTVDWFQDGHTGQAALAQAPFDAVVLDLNLPDEDGIAILKGWREQGLDTPVLILTARDTLAQRVSGLHVGADDYLGKPFALAEVAARLHALIRRRNGHTRATLQHGALRMDPVGRQVWLGEHTITLSAREFSLLELFLQNRQRWWTREQLEEKLYSWDSDVESNAVEVHVHRLRRKLGNDIIVTQRGLGYQLGKAP</sequence>
<comment type="subcellular location">
    <subcellularLocation>
        <location evidence="1">Cytoplasm</location>
    </subcellularLocation>
</comment>
<accession>A0A847RYC2</accession>
<dbReference type="FunFam" id="3.40.50.2300:FF:000002">
    <property type="entry name" value="DNA-binding response regulator PhoP"/>
    <property type="match status" value="1"/>
</dbReference>
<dbReference type="PANTHER" id="PTHR48111">
    <property type="entry name" value="REGULATOR OF RPOS"/>
    <property type="match status" value="1"/>
</dbReference>
<keyword evidence="2" id="KW-0963">Cytoplasm</keyword>
<evidence type="ECO:0000256" key="1">
    <source>
        <dbReference type="ARBA" id="ARBA00004496"/>
    </source>
</evidence>
<proteinExistence type="predicted"/>
<dbReference type="AlphaFoldDB" id="A0A847RYC2"/>
<dbReference type="PROSITE" id="PS51755">
    <property type="entry name" value="OMPR_PHOB"/>
    <property type="match status" value="1"/>
</dbReference>
<evidence type="ECO:0000256" key="9">
    <source>
        <dbReference type="PROSITE-ProRule" id="PRU01091"/>
    </source>
</evidence>
<dbReference type="Gene3D" id="1.10.10.10">
    <property type="entry name" value="Winged helix-like DNA-binding domain superfamily/Winged helix DNA-binding domain"/>
    <property type="match status" value="1"/>
</dbReference>
<evidence type="ECO:0000259" key="10">
    <source>
        <dbReference type="PROSITE" id="PS50110"/>
    </source>
</evidence>
<dbReference type="PANTHER" id="PTHR48111:SF35">
    <property type="entry name" value="TRANSCRIPTIONAL REGULATORY PROTEIN QSEB"/>
    <property type="match status" value="1"/>
</dbReference>
<dbReference type="GO" id="GO:0000976">
    <property type="term" value="F:transcription cis-regulatory region binding"/>
    <property type="evidence" value="ECO:0007669"/>
    <property type="project" value="TreeGrafter"/>
</dbReference>
<dbReference type="SMART" id="SM00862">
    <property type="entry name" value="Trans_reg_C"/>
    <property type="match status" value="1"/>
</dbReference>
<dbReference type="Gene3D" id="3.40.50.2300">
    <property type="match status" value="1"/>
</dbReference>
<protein>
    <submittedName>
        <fullName evidence="12">Response regulator</fullName>
    </submittedName>
</protein>
<feature type="DNA-binding region" description="OmpR/PhoB-type" evidence="9">
    <location>
        <begin position="124"/>
        <end position="218"/>
    </location>
</feature>
<evidence type="ECO:0000256" key="6">
    <source>
        <dbReference type="ARBA" id="ARBA00023125"/>
    </source>
</evidence>
<dbReference type="CDD" id="cd17624">
    <property type="entry name" value="REC_OmpR_PmrA-like"/>
    <property type="match status" value="1"/>
</dbReference>
<evidence type="ECO:0000256" key="2">
    <source>
        <dbReference type="ARBA" id="ARBA00022490"/>
    </source>
</evidence>
<dbReference type="EMBL" id="JABAIM010000001">
    <property type="protein sequence ID" value="NLR74721.1"/>
    <property type="molecule type" value="Genomic_DNA"/>
</dbReference>
<keyword evidence="13" id="KW-1185">Reference proteome</keyword>
<dbReference type="InterPro" id="IPR001867">
    <property type="entry name" value="OmpR/PhoB-type_DNA-bd"/>
</dbReference>
<dbReference type="InterPro" id="IPR011006">
    <property type="entry name" value="CheY-like_superfamily"/>
</dbReference>
<keyword evidence="7" id="KW-0804">Transcription</keyword>
<keyword evidence="3 8" id="KW-0597">Phosphoprotein</keyword>
<dbReference type="Proteomes" id="UP000587991">
    <property type="component" value="Unassembled WGS sequence"/>
</dbReference>
<evidence type="ECO:0000259" key="11">
    <source>
        <dbReference type="PROSITE" id="PS51755"/>
    </source>
</evidence>
<dbReference type="Gene3D" id="6.10.250.690">
    <property type="match status" value="1"/>
</dbReference>
<evidence type="ECO:0000256" key="3">
    <source>
        <dbReference type="ARBA" id="ARBA00022553"/>
    </source>
</evidence>
<dbReference type="GO" id="GO:0006355">
    <property type="term" value="P:regulation of DNA-templated transcription"/>
    <property type="evidence" value="ECO:0007669"/>
    <property type="project" value="InterPro"/>
</dbReference>
<dbReference type="SMART" id="SM00448">
    <property type="entry name" value="REC"/>
    <property type="match status" value="1"/>
</dbReference>
<dbReference type="CDD" id="cd00383">
    <property type="entry name" value="trans_reg_C"/>
    <property type="match status" value="1"/>
</dbReference>
<reference evidence="12 13" key="1">
    <citation type="submission" date="2020-04" db="EMBL/GenBank/DDBJ databases">
        <title>Draft genome of Leeia sp. IMCC25680.</title>
        <authorList>
            <person name="Song J."/>
            <person name="Cho J.-C."/>
        </authorList>
    </citation>
    <scope>NUCLEOTIDE SEQUENCE [LARGE SCALE GENOMIC DNA]</scope>
    <source>
        <strain evidence="12 13">IMCC25680</strain>
    </source>
</reference>
<feature type="domain" description="OmpR/PhoB-type" evidence="11">
    <location>
        <begin position="124"/>
        <end position="218"/>
    </location>
</feature>
<evidence type="ECO:0000256" key="4">
    <source>
        <dbReference type="ARBA" id="ARBA00023012"/>
    </source>
</evidence>
<dbReference type="InterPro" id="IPR036388">
    <property type="entry name" value="WH-like_DNA-bd_sf"/>
</dbReference>
<dbReference type="InterPro" id="IPR001789">
    <property type="entry name" value="Sig_transdc_resp-reg_receiver"/>
</dbReference>
<evidence type="ECO:0000256" key="5">
    <source>
        <dbReference type="ARBA" id="ARBA00023015"/>
    </source>
</evidence>
<dbReference type="GO" id="GO:0032993">
    <property type="term" value="C:protein-DNA complex"/>
    <property type="evidence" value="ECO:0007669"/>
    <property type="project" value="TreeGrafter"/>
</dbReference>
<dbReference type="InterPro" id="IPR039420">
    <property type="entry name" value="WalR-like"/>
</dbReference>
<dbReference type="SUPFAM" id="SSF52172">
    <property type="entry name" value="CheY-like"/>
    <property type="match status" value="1"/>
</dbReference>
<evidence type="ECO:0000313" key="12">
    <source>
        <dbReference type="EMBL" id="NLR74721.1"/>
    </source>
</evidence>
<feature type="modified residue" description="4-aspartylphosphate" evidence="8">
    <location>
        <position position="51"/>
    </location>
</feature>
<dbReference type="Pfam" id="PF00072">
    <property type="entry name" value="Response_reg"/>
    <property type="match status" value="1"/>
</dbReference>